<protein>
    <submittedName>
        <fullName evidence="1">Uncharacterized protein</fullName>
    </submittedName>
</protein>
<name>A0ACB7TH27_HYAAI</name>
<evidence type="ECO:0000313" key="1">
    <source>
        <dbReference type="EMBL" id="KAH6946340.1"/>
    </source>
</evidence>
<organism evidence="1 2">
    <name type="scientific">Hyalomma asiaticum</name>
    <name type="common">Tick</name>
    <dbReference type="NCBI Taxonomy" id="266040"/>
    <lineage>
        <taxon>Eukaryota</taxon>
        <taxon>Metazoa</taxon>
        <taxon>Ecdysozoa</taxon>
        <taxon>Arthropoda</taxon>
        <taxon>Chelicerata</taxon>
        <taxon>Arachnida</taxon>
        <taxon>Acari</taxon>
        <taxon>Parasitiformes</taxon>
        <taxon>Ixodida</taxon>
        <taxon>Ixodoidea</taxon>
        <taxon>Ixodidae</taxon>
        <taxon>Hyalomminae</taxon>
        <taxon>Hyalomma</taxon>
    </lineage>
</organism>
<keyword evidence="2" id="KW-1185">Reference proteome</keyword>
<gene>
    <name evidence="1" type="ORF">HPB50_012869</name>
</gene>
<proteinExistence type="predicted"/>
<evidence type="ECO:0000313" key="2">
    <source>
        <dbReference type="Proteomes" id="UP000821845"/>
    </source>
</evidence>
<accession>A0ACB7TH27</accession>
<sequence length="279" mass="30692">MPYLNEQGADMVLALGASRGHRKQALKLCQCWHPVTRLSSMTIVRTYEALKENGTFTMKQHKSLVFGEEVEKNIQSKFPADSQASIMADDLDVEALLEAPYRKVFEDDVSVAAAAARRGAVGVGVGVEVMDATGVEVVAGTSVGPGLGLESEEGAVREALDVDEDHPYLPGHEADARPFSSRAGHAAAQRVASTEMQSSSFFGVRCDLLTRLRKVCVRFASVMVSRGTYRPPDDLKKKVEILREVENSVLSKTEIAKKYDITKSSLSIYIKNKEYHRWI</sequence>
<dbReference type="EMBL" id="CM023481">
    <property type="protein sequence ID" value="KAH6946340.1"/>
    <property type="molecule type" value="Genomic_DNA"/>
</dbReference>
<dbReference type="Proteomes" id="UP000821845">
    <property type="component" value="Chromosome 1"/>
</dbReference>
<comment type="caution">
    <text evidence="1">The sequence shown here is derived from an EMBL/GenBank/DDBJ whole genome shotgun (WGS) entry which is preliminary data.</text>
</comment>
<reference evidence="1" key="1">
    <citation type="submission" date="2020-05" db="EMBL/GenBank/DDBJ databases">
        <title>Large-scale comparative analyses of tick genomes elucidate their genetic diversity and vector capacities.</title>
        <authorList>
            <person name="Jia N."/>
            <person name="Wang J."/>
            <person name="Shi W."/>
            <person name="Du L."/>
            <person name="Sun Y."/>
            <person name="Zhan W."/>
            <person name="Jiang J."/>
            <person name="Wang Q."/>
            <person name="Zhang B."/>
            <person name="Ji P."/>
            <person name="Sakyi L.B."/>
            <person name="Cui X."/>
            <person name="Yuan T."/>
            <person name="Jiang B."/>
            <person name="Yang W."/>
            <person name="Lam T.T.-Y."/>
            <person name="Chang Q."/>
            <person name="Ding S."/>
            <person name="Wang X."/>
            <person name="Zhu J."/>
            <person name="Ruan X."/>
            <person name="Zhao L."/>
            <person name="Wei J."/>
            <person name="Que T."/>
            <person name="Du C."/>
            <person name="Cheng J."/>
            <person name="Dai P."/>
            <person name="Han X."/>
            <person name="Huang E."/>
            <person name="Gao Y."/>
            <person name="Liu J."/>
            <person name="Shao H."/>
            <person name="Ye R."/>
            <person name="Li L."/>
            <person name="Wei W."/>
            <person name="Wang X."/>
            <person name="Wang C."/>
            <person name="Yang T."/>
            <person name="Huo Q."/>
            <person name="Li W."/>
            <person name="Guo W."/>
            <person name="Chen H."/>
            <person name="Zhou L."/>
            <person name="Ni X."/>
            <person name="Tian J."/>
            <person name="Zhou Y."/>
            <person name="Sheng Y."/>
            <person name="Liu T."/>
            <person name="Pan Y."/>
            <person name="Xia L."/>
            <person name="Li J."/>
            <person name="Zhao F."/>
            <person name="Cao W."/>
        </authorList>
    </citation>
    <scope>NUCLEOTIDE SEQUENCE</scope>
    <source>
        <strain evidence="1">Hyas-2018</strain>
    </source>
</reference>